<dbReference type="PANTHER" id="PTHR46010">
    <property type="entry name" value="PROTEIN IWS1 HOMOLOG"/>
    <property type="match status" value="1"/>
</dbReference>
<dbReference type="InterPro" id="IPR035441">
    <property type="entry name" value="TFIIS/LEDGF_dom_sf"/>
</dbReference>
<dbReference type="eggNOG" id="KOG1793">
    <property type="taxonomic scope" value="Eukaryota"/>
</dbReference>
<organism evidence="5 6">
    <name type="scientific">Baudoinia panamericana (strain UAMH 10762)</name>
    <name type="common">Angels' share fungus</name>
    <name type="synonym">Baudoinia compniacensis (strain UAMH 10762)</name>
    <dbReference type="NCBI Taxonomy" id="717646"/>
    <lineage>
        <taxon>Eukaryota</taxon>
        <taxon>Fungi</taxon>
        <taxon>Dikarya</taxon>
        <taxon>Ascomycota</taxon>
        <taxon>Pezizomycotina</taxon>
        <taxon>Dothideomycetes</taxon>
        <taxon>Dothideomycetidae</taxon>
        <taxon>Mycosphaerellales</taxon>
        <taxon>Teratosphaeriaceae</taxon>
        <taxon>Baudoinia</taxon>
    </lineage>
</organism>
<proteinExistence type="inferred from homology"/>
<dbReference type="STRING" id="717646.M2MYW4"/>
<evidence type="ECO:0000256" key="2">
    <source>
        <dbReference type="ARBA" id="ARBA00037992"/>
    </source>
</evidence>
<dbReference type="RefSeq" id="XP_007676228.1">
    <property type="nucleotide sequence ID" value="XM_007678038.1"/>
</dbReference>
<dbReference type="SUPFAM" id="SSF47676">
    <property type="entry name" value="Conserved domain common to transcription factors TFIIS, elongin A, CRSP70"/>
    <property type="match status" value="1"/>
</dbReference>
<dbReference type="GO" id="GO:0016973">
    <property type="term" value="P:poly(A)+ mRNA export from nucleus"/>
    <property type="evidence" value="ECO:0007669"/>
    <property type="project" value="TreeGrafter"/>
</dbReference>
<protein>
    <recommendedName>
        <fullName evidence="4">TFIIS N-terminal domain-containing protein</fullName>
    </recommendedName>
</protein>
<name>M2MYW4_BAUPA</name>
<dbReference type="PROSITE" id="PS51319">
    <property type="entry name" value="TFIIS_N"/>
    <property type="match status" value="1"/>
</dbReference>
<comment type="subcellular location">
    <subcellularLocation>
        <location evidence="3">Nucleus</location>
    </subcellularLocation>
</comment>
<comment type="function">
    <text evidence="1">Transcription factor involved in RNA polymerase II transcription regulation. May function in both SPT15/TBP post-recruitment and recruitment steps of transcription.</text>
</comment>
<evidence type="ECO:0000313" key="5">
    <source>
        <dbReference type="EMBL" id="EMC96798.1"/>
    </source>
</evidence>
<comment type="similarity">
    <text evidence="2">Belongs to the IWS1 family.</text>
</comment>
<dbReference type="KEGG" id="bcom:BAUCODRAFT_53217"/>
<keyword evidence="3" id="KW-0539">Nucleus</keyword>
<dbReference type="Gene3D" id="1.20.930.10">
    <property type="entry name" value="Conserved domain common to transcription factors TFIIS, elongin A, CRSP70"/>
    <property type="match status" value="1"/>
</dbReference>
<evidence type="ECO:0000259" key="4">
    <source>
        <dbReference type="PROSITE" id="PS51319"/>
    </source>
</evidence>
<dbReference type="OMA" id="NWITIAS"/>
<feature type="non-terminal residue" evidence="5">
    <location>
        <position position="117"/>
    </location>
</feature>
<dbReference type="HOGENOM" id="CLU_106415_2_0_1"/>
<evidence type="ECO:0000256" key="1">
    <source>
        <dbReference type="ARBA" id="ARBA00037349"/>
    </source>
</evidence>
<dbReference type="AlphaFoldDB" id="M2MYW4"/>
<dbReference type="PANTHER" id="PTHR46010:SF1">
    <property type="entry name" value="PROTEIN IWS1 HOMOLOG"/>
    <property type="match status" value="1"/>
</dbReference>
<evidence type="ECO:0000256" key="3">
    <source>
        <dbReference type="PROSITE-ProRule" id="PRU00649"/>
    </source>
</evidence>
<gene>
    <name evidence="5" type="ORF">BAUCODRAFT_53217</name>
</gene>
<dbReference type="GO" id="GO:0005634">
    <property type="term" value="C:nucleus"/>
    <property type="evidence" value="ECO:0007669"/>
    <property type="project" value="UniProtKB-SubCell"/>
</dbReference>
<dbReference type="Pfam" id="PF08711">
    <property type="entry name" value="Med26"/>
    <property type="match status" value="1"/>
</dbReference>
<dbReference type="GeneID" id="19115223"/>
<accession>M2MYW4</accession>
<reference evidence="5 6" key="1">
    <citation type="journal article" date="2012" name="PLoS Pathog.">
        <title>Diverse lifestyles and strategies of plant pathogenesis encoded in the genomes of eighteen Dothideomycetes fungi.</title>
        <authorList>
            <person name="Ohm R.A."/>
            <person name="Feau N."/>
            <person name="Henrissat B."/>
            <person name="Schoch C.L."/>
            <person name="Horwitz B.A."/>
            <person name="Barry K.W."/>
            <person name="Condon B.J."/>
            <person name="Copeland A.C."/>
            <person name="Dhillon B."/>
            <person name="Glaser F."/>
            <person name="Hesse C.N."/>
            <person name="Kosti I."/>
            <person name="LaButti K."/>
            <person name="Lindquist E.A."/>
            <person name="Lucas S."/>
            <person name="Salamov A.A."/>
            <person name="Bradshaw R.E."/>
            <person name="Ciuffetti L."/>
            <person name="Hamelin R.C."/>
            <person name="Kema G.H.J."/>
            <person name="Lawrence C."/>
            <person name="Scott J.A."/>
            <person name="Spatafora J.W."/>
            <person name="Turgeon B.G."/>
            <person name="de Wit P.J.G.M."/>
            <person name="Zhong S."/>
            <person name="Goodwin S.B."/>
            <person name="Grigoriev I.V."/>
        </authorList>
    </citation>
    <scope>NUCLEOTIDE SEQUENCE [LARGE SCALE GENOMIC DNA]</scope>
    <source>
        <strain evidence="5 6">UAMH 10762</strain>
    </source>
</reference>
<dbReference type="OrthoDB" id="21124at2759"/>
<feature type="domain" description="TFIIS N-terminal" evidence="4">
    <location>
        <begin position="33"/>
        <end position="111"/>
    </location>
</feature>
<feature type="non-terminal residue" evidence="5">
    <location>
        <position position="1"/>
    </location>
</feature>
<dbReference type="EMBL" id="KB445555">
    <property type="protein sequence ID" value="EMC96798.1"/>
    <property type="molecule type" value="Genomic_DNA"/>
</dbReference>
<evidence type="ECO:0000313" key="6">
    <source>
        <dbReference type="Proteomes" id="UP000011761"/>
    </source>
</evidence>
<dbReference type="InterPro" id="IPR017923">
    <property type="entry name" value="TFIIS_N"/>
</dbReference>
<dbReference type="Proteomes" id="UP000011761">
    <property type="component" value="Unassembled WGS sequence"/>
</dbReference>
<keyword evidence="6" id="KW-1185">Reference proteome</keyword>
<sequence length="117" mass="13192">ATQKLAILPEVVRLMNKNTIQSSLVDPEINLLEAVRFMLEPADFDAALPNYKIQRELFAILSKLTMNKEALVASGIGKVVLFYTRSTQPQPDIKRMAERLIYAWMRVVLGRDKSDGG</sequence>
<dbReference type="InterPro" id="IPR051037">
    <property type="entry name" value="RNAPII_TF_IWS1"/>
</dbReference>